<reference evidence="2 3" key="1">
    <citation type="submission" date="2024-05" db="EMBL/GenBank/DDBJ databases">
        <title>Haplotype-resolved chromosome-level genome assembly of Huyou (Citrus changshanensis).</title>
        <authorList>
            <person name="Miao C."/>
            <person name="Chen W."/>
            <person name="Wu Y."/>
            <person name="Wang L."/>
            <person name="Zhao S."/>
            <person name="Grierson D."/>
            <person name="Xu C."/>
            <person name="Chen K."/>
        </authorList>
    </citation>
    <scope>NUCLEOTIDE SEQUENCE [LARGE SCALE GENOMIC DNA]</scope>
    <source>
        <strain evidence="2">01-14</strain>
        <tissue evidence="2">Leaf</tissue>
    </source>
</reference>
<dbReference type="AlphaFoldDB" id="A0AAP0M4A2"/>
<evidence type="ECO:0000313" key="3">
    <source>
        <dbReference type="Proteomes" id="UP001428341"/>
    </source>
</evidence>
<name>A0AAP0M4A2_9ROSI</name>
<evidence type="ECO:0000313" key="2">
    <source>
        <dbReference type="EMBL" id="KAK9198436.1"/>
    </source>
</evidence>
<accession>A0AAP0M4A2</accession>
<gene>
    <name evidence="2" type="ORF">WN944_013620</name>
</gene>
<proteinExistence type="predicted"/>
<evidence type="ECO:0000256" key="1">
    <source>
        <dbReference type="SAM" id="MobiDB-lite"/>
    </source>
</evidence>
<dbReference type="EMBL" id="JBCGBO010000005">
    <property type="protein sequence ID" value="KAK9198436.1"/>
    <property type="molecule type" value="Genomic_DNA"/>
</dbReference>
<comment type="caution">
    <text evidence="2">The sequence shown here is derived from an EMBL/GenBank/DDBJ whole genome shotgun (WGS) entry which is preliminary data.</text>
</comment>
<organism evidence="2 3">
    <name type="scientific">Citrus x changshan-huyou</name>
    <dbReference type="NCBI Taxonomy" id="2935761"/>
    <lineage>
        <taxon>Eukaryota</taxon>
        <taxon>Viridiplantae</taxon>
        <taxon>Streptophyta</taxon>
        <taxon>Embryophyta</taxon>
        <taxon>Tracheophyta</taxon>
        <taxon>Spermatophyta</taxon>
        <taxon>Magnoliopsida</taxon>
        <taxon>eudicotyledons</taxon>
        <taxon>Gunneridae</taxon>
        <taxon>Pentapetalae</taxon>
        <taxon>rosids</taxon>
        <taxon>malvids</taxon>
        <taxon>Sapindales</taxon>
        <taxon>Rutaceae</taxon>
        <taxon>Aurantioideae</taxon>
        <taxon>Citrus</taxon>
    </lineage>
</organism>
<protein>
    <submittedName>
        <fullName evidence="2">Uncharacterized protein</fullName>
    </submittedName>
</protein>
<keyword evidence="3" id="KW-1185">Reference proteome</keyword>
<sequence length="87" mass="9783">MDSCDSQVVSEHISSSSEKEPQETGGYNDDLLSAYSVSSHTEDWRVEIYYVASKGKHTRPETCRDERDDHDLIAQAHGDFPDYTISG</sequence>
<feature type="compositionally biased region" description="Low complexity" evidence="1">
    <location>
        <begin position="1"/>
        <end position="16"/>
    </location>
</feature>
<dbReference type="Proteomes" id="UP001428341">
    <property type="component" value="Unassembled WGS sequence"/>
</dbReference>
<feature type="region of interest" description="Disordered" evidence="1">
    <location>
        <begin position="1"/>
        <end position="30"/>
    </location>
</feature>